<dbReference type="STRING" id="313596.RB2501_14359"/>
<protein>
    <recommendedName>
        <fullName evidence="3">DUF4249 domain-containing protein</fullName>
    </recommendedName>
</protein>
<organism evidence="1 2">
    <name type="scientific">Robiginitalea biformata (strain ATCC BAA-864 / DSM 15991 / KCTC 12146 / HTCC2501)</name>
    <dbReference type="NCBI Taxonomy" id="313596"/>
    <lineage>
        <taxon>Bacteria</taxon>
        <taxon>Pseudomonadati</taxon>
        <taxon>Bacteroidota</taxon>
        <taxon>Flavobacteriia</taxon>
        <taxon>Flavobacteriales</taxon>
        <taxon>Flavobacteriaceae</taxon>
        <taxon>Robiginitalea</taxon>
    </lineage>
</organism>
<sequence length="481" mass="53185">MKRYSNISHSEWGHSLKTRSPLPKLLRATARVPKLLRAAVWLPVLLLLPQLGCVEEVDIETDDASIQQARNALVVEATLTDEQRTQEVLLSRAADFENDSIVEFDEEDPSTYIIPDLDPANRPILYETGATVTVTDDSGTVYPFVEGDPGRYFSQAPFAAQPGRSYQLRITLRGGQRIVSELETLAGTATLDDLRAERASDPLQGEGIRFLVDGTSIGGSDAFFRYTFEETFRVVAPLWSPQEFVLSDYDPCADPVEYTLEIVNRTEENQVCYRTEASSAIVQASTAGLAGGRLRNFPVHFLSRDTYKIAERYSIRVRQLVENREAYSYYDRLRNFSQEGNVFAQVQPGFLQGNLQPEGAAPLLVIGYFSVASVSEERIFLNYEDYFPGEPEPPFLVPCSLLSSPEAHPTYCPAEPVLGGSGGGCPLSVIELLDLGGLISYYSDNNETVVTSCAGPHVYVPRVCGDCTVLGSNQAPDFWIE</sequence>
<dbReference type="Pfam" id="PF14054">
    <property type="entry name" value="DUF4249"/>
    <property type="match status" value="1"/>
</dbReference>
<evidence type="ECO:0000313" key="2">
    <source>
        <dbReference type="Proteomes" id="UP000009049"/>
    </source>
</evidence>
<reference evidence="1 2" key="1">
    <citation type="journal article" date="2009" name="J. Bacteriol.">
        <title>Complete genome sequence of Robiginitalea biformata HTCC2501.</title>
        <authorList>
            <person name="Oh H.M."/>
            <person name="Giovannoni S.J."/>
            <person name="Lee K."/>
            <person name="Ferriera S."/>
            <person name="Johnson J."/>
            <person name="Cho J.C."/>
        </authorList>
    </citation>
    <scope>NUCLEOTIDE SEQUENCE [LARGE SCALE GENOMIC DNA]</scope>
    <source>
        <strain evidence="2">ATCC BAA-864 / HTCC2501 / KCTC 12146</strain>
    </source>
</reference>
<gene>
    <name evidence="1" type="ordered locus">RB2501_14359</name>
</gene>
<dbReference type="eggNOG" id="ENOG502Z80E">
    <property type="taxonomic scope" value="Bacteria"/>
</dbReference>
<dbReference type="AlphaFoldDB" id="A4CKW9"/>
<dbReference type="HOGENOM" id="CLU_056928_1_0_10"/>
<keyword evidence="2" id="KW-1185">Reference proteome</keyword>
<dbReference type="KEGG" id="rbi:RB2501_14359"/>
<dbReference type="Proteomes" id="UP000009049">
    <property type="component" value="Chromosome"/>
</dbReference>
<evidence type="ECO:0008006" key="3">
    <source>
        <dbReference type="Google" id="ProtNLM"/>
    </source>
</evidence>
<dbReference type="EMBL" id="CP001712">
    <property type="protein sequence ID" value="EAR15518.1"/>
    <property type="molecule type" value="Genomic_DNA"/>
</dbReference>
<dbReference type="OrthoDB" id="1062680at2"/>
<name>A4CKW9_ROBBH</name>
<proteinExistence type="predicted"/>
<accession>A4CKW9</accession>
<dbReference type="InterPro" id="IPR025345">
    <property type="entry name" value="DUF4249"/>
</dbReference>
<evidence type="ECO:0000313" key="1">
    <source>
        <dbReference type="EMBL" id="EAR15518.1"/>
    </source>
</evidence>